<dbReference type="AlphaFoldDB" id="A0ABC8T5X2"/>
<dbReference type="EMBL" id="CAUOFW020004280">
    <property type="protein sequence ID" value="CAK9164779.1"/>
    <property type="molecule type" value="Genomic_DNA"/>
</dbReference>
<reference evidence="1 2" key="1">
    <citation type="submission" date="2024-02" db="EMBL/GenBank/DDBJ databases">
        <authorList>
            <person name="Vignale AGUSTIN F."/>
            <person name="Sosa J E."/>
            <person name="Modenutti C."/>
        </authorList>
    </citation>
    <scope>NUCLEOTIDE SEQUENCE [LARGE SCALE GENOMIC DNA]</scope>
</reference>
<comment type="caution">
    <text evidence="1">The sequence shown here is derived from an EMBL/GenBank/DDBJ whole genome shotgun (WGS) entry which is preliminary data.</text>
</comment>
<evidence type="ECO:0000313" key="1">
    <source>
        <dbReference type="EMBL" id="CAK9164779.1"/>
    </source>
</evidence>
<dbReference type="Proteomes" id="UP001642360">
    <property type="component" value="Unassembled WGS sequence"/>
</dbReference>
<gene>
    <name evidence="1" type="ORF">ILEXP_LOCUS33928</name>
</gene>
<name>A0ABC8T5X2_9AQUA</name>
<sequence length="111" mass="12438">EDNPKLNLEEDLDRTTEHFEGLTGIEDLDLNHEPEHANLGSAWPDFDVLLNVNKSDGTSSRLIVALLITTPLALAPSCRNKLLPPLPLIPPIELNVPRGINRDWETRLENE</sequence>
<feature type="non-terminal residue" evidence="1">
    <location>
        <position position="1"/>
    </location>
</feature>
<protein>
    <submittedName>
        <fullName evidence="1">Uncharacterized protein</fullName>
    </submittedName>
</protein>
<keyword evidence="2" id="KW-1185">Reference proteome</keyword>
<accession>A0ABC8T5X2</accession>
<organism evidence="1 2">
    <name type="scientific">Ilex paraguariensis</name>
    <name type="common">yerba mate</name>
    <dbReference type="NCBI Taxonomy" id="185542"/>
    <lineage>
        <taxon>Eukaryota</taxon>
        <taxon>Viridiplantae</taxon>
        <taxon>Streptophyta</taxon>
        <taxon>Embryophyta</taxon>
        <taxon>Tracheophyta</taxon>
        <taxon>Spermatophyta</taxon>
        <taxon>Magnoliopsida</taxon>
        <taxon>eudicotyledons</taxon>
        <taxon>Gunneridae</taxon>
        <taxon>Pentapetalae</taxon>
        <taxon>asterids</taxon>
        <taxon>campanulids</taxon>
        <taxon>Aquifoliales</taxon>
        <taxon>Aquifoliaceae</taxon>
        <taxon>Ilex</taxon>
    </lineage>
</organism>
<evidence type="ECO:0000313" key="2">
    <source>
        <dbReference type="Proteomes" id="UP001642360"/>
    </source>
</evidence>
<proteinExistence type="predicted"/>